<accession>A0A4Y1ZK07</accession>
<feature type="region of interest" description="Disordered" evidence="1">
    <location>
        <begin position="25"/>
        <end position="74"/>
    </location>
</feature>
<evidence type="ECO:0000313" key="2">
    <source>
        <dbReference type="EMBL" id="GBL54087.1"/>
    </source>
</evidence>
<name>A0A4Y1ZK07_ARAVE</name>
<gene>
    <name evidence="3" type="ORF">AVEN_154075_1</name>
    <name evidence="2" type="ORF">AVEN_29313_1</name>
</gene>
<protein>
    <submittedName>
        <fullName evidence="3">Uncharacterized protein</fullName>
    </submittedName>
</protein>
<feature type="compositionally biased region" description="Basic and acidic residues" evidence="1">
    <location>
        <begin position="25"/>
        <end position="36"/>
    </location>
</feature>
<dbReference type="OrthoDB" id="6434649at2759"/>
<evidence type="ECO:0000256" key="1">
    <source>
        <dbReference type="SAM" id="MobiDB-lite"/>
    </source>
</evidence>
<keyword evidence="4" id="KW-1185">Reference proteome</keyword>
<sequence>MSSKQAGGLSAESIARHHVLGAVEGELRGLEQEPRDPGTAVTAGLQRAEEDVPAGEEEAHRIADEDEDQKPHDGEQALAHLDFCRREINLRSDANSVIICLKLKCIVDGISFEA</sequence>
<feature type="compositionally biased region" description="Basic and acidic residues" evidence="1">
    <location>
        <begin position="57"/>
        <end position="74"/>
    </location>
</feature>
<dbReference type="EMBL" id="BGPR01075214">
    <property type="protein sequence ID" value="GBL54111.1"/>
    <property type="molecule type" value="Genomic_DNA"/>
</dbReference>
<dbReference type="EMBL" id="BGPR01075210">
    <property type="protein sequence ID" value="GBL54087.1"/>
    <property type="molecule type" value="Genomic_DNA"/>
</dbReference>
<evidence type="ECO:0000313" key="3">
    <source>
        <dbReference type="EMBL" id="GBL54111.1"/>
    </source>
</evidence>
<proteinExistence type="predicted"/>
<dbReference type="AlphaFoldDB" id="A0A4Y1ZK07"/>
<evidence type="ECO:0000313" key="4">
    <source>
        <dbReference type="Proteomes" id="UP000499080"/>
    </source>
</evidence>
<reference evidence="3 4" key="1">
    <citation type="journal article" date="2019" name="Sci. Rep.">
        <title>Orb-weaving spider Araneus ventricosus genome elucidates the spidroin gene catalogue.</title>
        <authorList>
            <person name="Kono N."/>
            <person name="Nakamura H."/>
            <person name="Ohtoshi R."/>
            <person name="Moran D.A.P."/>
            <person name="Shinohara A."/>
            <person name="Yoshida Y."/>
            <person name="Fujiwara M."/>
            <person name="Mori M."/>
            <person name="Tomita M."/>
            <person name="Arakawa K."/>
        </authorList>
    </citation>
    <scope>NUCLEOTIDE SEQUENCE [LARGE SCALE GENOMIC DNA]</scope>
</reference>
<organism evidence="3 4">
    <name type="scientific">Araneus ventricosus</name>
    <name type="common">Orbweaver spider</name>
    <name type="synonym">Epeira ventricosa</name>
    <dbReference type="NCBI Taxonomy" id="182803"/>
    <lineage>
        <taxon>Eukaryota</taxon>
        <taxon>Metazoa</taxon>
        <taxon>Ecdysozoa</taxon>
        <taxon>Arthropoda</taxon>
        <taxon>Chelicerata</taxon>
        <taxon>Arachnida</taxon>
        <taxon>Araneae</taxon>
        <taxon>Araneomorphae</taxon>
        <taxon>Entelegynae</taxon>
        <taxon>Araneoidea</taxon>
        <taxon>Araneidae</taxon>
        <taxon>Araneus</taxon>
    </lineage>
</organism>
<comment type="caution">
    <text evidence="3">The sequence shown here is derived from an EMBL/GenBank/DDBJ whole genome shotgun (WGS) entry which is preliminary data.</text>
</comment>
<dbReference type="Proteomes" id="UP000499080">
    <property type="component" value="Unassembled WGS sequence"/>
</dbReference>